<evidence type="ECO:0000256" key="7">
    <source>
        <dbReference type="ARBA" id="ARBA00022723"/>
    </source>
</evidence>
<evidence type="ECO:0000256" key="8">
    <source>
        <dbReference type="ARBA" id="ARBA00022801"/>
    </source>
</evidence>
<evidence type="ECO:0000256" key="14">
    <source>
        <dbReference type="PIRSR" id="PIRSR604469-1"/>
    </source>
</evidence>
<evidence type="ECO:0000256" key="2">
    <source>
        <dbReference type="ARBA" id="ARBA00005135"/>
    </source>
</evidence>
<dbReference type="InterPro" id="IPR050582">
    <property type="entry name" value="HAD-like_SerB"/>
</dbReference>
<organism evidence="15 16">
    <name type="scientific">Thioflexithrix psekupsensis</name>
    <dbReference type="NCBI Taxonomy" id="1570016"/>
    <lineage>
        <taxon>Bacteria</taxon>
        <taxon>Pseudomonadati</taxon>
        <taxon>Pseudomonadota</taxon>
        <taxon>Gammaproteobacteria</taxon>
        <taxon>Thiotrichales</taxon>
        <taxon>Thioflexithrix</taxon>
    </lineage>
</organism>
<keyword evidence="16" id="KW-1185">Reference proteome</keyword>
<dbReference type="PANTHER" id="PTHR43344">
    <property type="entry name" value="PHOSPHOSERINE PHOSPHATASE"/>
    <property type="match status" value="1"/>
</dbReference>
<dbReference type="SFLD" id="SFLDF00029">
    <property type="entry name" value="phosphoserine_phosphatase"/>
    <property type="match status" value="1"/>
</dbReference>
<feature type="active site" description="Nucleophile" evidence="14">
    <location>
        <position position="8"/>
    </location>
</feature>
<dbReference type="Gene3D" id="3.40.50.1000">
    <property type="entry name" value="HAD superfamily/HAD-like"/>
    <property type="match status" value="1"/>
</dbReference>
<comment type="pathway">
    <text evidence="2">Amino-acid biosynthesis; L-serine biosynthesis; L-serine from 3-phospho-D-glycerate: step 3/3.</text>
</comment>
<keyword evidence="7" id="KW-0479">Metal-binding</keyword>
<dbReference type="EMBL" id="MSLT01000018">
    <property type="protein sequence ID" value="OUD13248.1"/>
    <property type="molecule type" value="Genomic_DNA"/>
</dbReference>
<reference evidence="15 16" key="1">
    <citation type="submission" date="2016-12" db="EMBL/GenBank/DDBJ databases">
        <title>Thioflexothrix psekupsii D3 genome sequencing and assembly.</title>
        <authorList>
            <person name="Fomenkov A."/>
            <person name="Vincze T."/>
            <person name="Grabovich M."/>
            <person name="Anton B.P."/>
            <person name="Dubinina G."/>
            <person name="Orlova M."/>
            <person name="Belousova E."/>
            <person name="Roberts R.J."/>
        </authorList>
    </citation>
    <scope>NUCLEOTIDE SEQUENCE [LARGE SCALE GENOMIC DNA]</scope>
    <source>
        <strain evidence="15">D3</strain>
    </source>
</reference>
<evidence type="ECO:0000256" key="5">
    <source>
        <dbReference type="ARBA" id="ARBA00015196"/>
    </source>
</evidence>
<dbReference type="NCBIfam" id="TIGR01488">
    <property type="entry name" value="HAD-SF-IB"/>
    <property type="match status" value="1"/>
</dbReference>
<evidence type="ECO:0000256" key="12">
    <source>
        <dbReference type="ARBA" id="ARBA00048138"/>
    </source>
</evidence>
<keyword evidence="10" id="KW-0718">Serine biosynthesis</keyword>
<comment type="caution">
    <text evidence="15">The sequence shown here is derived from an EMBL/GenBank/DDBJ whole genome shotgun (WGS) entry which is preliminary data.</text>
</comment>
<dbReference type="EC" id="3.1.3.3" evidence="4"/>
<evidence type="ECO:0000313" key="16">
    <source>
        <dbReference type="Proteomes" id="UP000194798"/>
    </source>
</evidence>
<dbReference type="SFLD" id="SFLDG01136">
    <property type="entry name" value="C1.6:_Phosphoserine_Phosphatas"/>
    <property type="match status" value="1"/>
</dbReference>
<dbReference type="GO" id="GO:0006564">
    <property type="term" value="P:L-serine biosynthetic process"/>
    <property type="evidence" value="ECO:0007669"/>
    <property type="project" value="UniProtKB-KW"/>
</dbReference>
<dbReference type="GO" id="GO:0000287">
    <property type="term" value="F:magnesium ion binding"/>
    <property type="evidence" value="ECO:0007669"/>
    <property type="project" value="TreeGrafter"/>
</dbReference>
<evidence type="ECO:0000256" key="11">
    <source>
        <dbReference type="ARBA" id="ARBA00031693"/>
    </source>
</evidence>
<proteinExistence type="inferred from homology"/>
<evidence type="ECO:0000256" key="13">
    <source>
        <dbReference type="ARBA" id="ARBA00048523"/>
    </source>
</evidence>
<dbReference type="SFLD" id="SFLDG01137">
    <property type="entry name" value="C1.6.1:_Phosphoserine_Phosphat"/>
    <property type="match status" value="1"/>
</dbReference>
<dbReference type="SUPFAM" id="SSF56784">
    <property type="entry name" value="HAD-like"/>
    <property type="match status" value="1"/>
</dbReference>
<evidence type="ECO:0000256" key="4">
    <source>
        <dbReference type="ARBA" id="ARBA00012640"/>
    </source>
</evidence>
<keyword evidence="8" id="KW-0378">Hydrolase</keyword>
<dbReference type="GO" id="GO:0005737">
    <property type="term" value="C:cytoplasm"/>
    <property type="evidence" value="ECO:0007669"/>
    <property type="project" value="TreeGrafter"/>
</dbReference>
<accession>A0A251X6I6</accession>
<dbReference type="Pfam" id="PF00702">
    <property type="entry name" value="Hydrolase"/>
    <property type="match status" value="1"/>
</dbReference>
<comment type="cofactor">
    <cofactor evidence="1">
        <name>Mg(2+)</name>
        <dbReference type="ChEBI" id="CHEBI:18420"/>
    </cofactor>
</comment>
<gene>
    <name evidence="15" type="ORF">TPSD3_11490</name>
</gene>
<evidence type="ECO:0000256" key="3">
    <source>
        <dbReference type="ARBA" id="ARBA00009184"/>
    </source>
</evidence>
<sequence length="207" mass="22616">MTKLCVFDFDSTLMDGETINEISAACGQKAAVSAITERAMAGELDFFEALTARVELLVGIPYPQVLSICHQLPLMPGAMETVRTLKQLGYKVVVFSGGFRQATAYFGEKLGVDAEFANILHHKDGFLTGKVGGEMMFNDSKGKMLQRLQQLLGISPEQTIAVGDGANDASMFPFAAKKVAFCAREILQKQANVVIQEKDLRLLLDYL</sequence>
<dbReference type="AlphaFoldDB" id="A0A251X6I6"/>
<feature type="active site" description="Proton donor" evidence="14">
    <location>
        <position position="10"/>
    </location>
</feature>
<evidence type="ECO:0000256" key="6">
    <source>
        <dbReference type="ARBA" id="ARBA00022605"/>
    </source>
</evidence>
<evidence type="ECO:0000256" key="10">
    <source>
        <dbReference type="ARBA" id="ARBA00023299"/>
    </source>
</evidence>
<dbReference type="PANTHER" id="PTHR43344:SF2">
    <property type="entry name" value="PHOSPHOSERINE PHOSPHATASE"/>
    <property type="match status" value="1"/>
</dbReference>
<dbReference type="InterPro" id="IPR036412">
    <property type="entry name" value="HAD-like_sf"/>
</dbReference>
<keyword evidence="6" id="KW-0028">Amino-acid biosynthesis</keyword>
<evidence type="ECO:0000256" key="1">
    <source>
        <dbReference type="ARBA" id="ARBA00001946"/>
    </source>
</evidence>
<dbReference type="RefSeq" id="WP_086488696.1">
    <property type="nucleotide sequence ID" value="NZ_MSLT01000018.1"/>
</dbReference>
<evidence type="ECO:0000256" key="9">
    <source>
        <dbReference type="ARBA" id="ARBA00022842"/>
    </source>
</evidence>
<keyword evidence="9" id="KW-0460">Magnesium</keyword>
<dbReference type="GO" id="GO:0036424">
    <property type="term" value="F:L-phosphoserine phosphatase activity"/>
    <property type="evidence" value="ECO:0007669"/>
    <property type="project" value="InterPro"/>
</dbReference>
<protein>
    <recommendedName>
        <fullName evidence="5">Phosphoserine phosphatase</fullName>
        <ecNumber evidence="4">3.1.3.3</ecNumber>
    </recommendedName>
    <alternativeName>
        <fullName evidence="11">O-phosphoserine phosphohydrolase</fullName>
    </alternativeName>
</protein>
<comment type="catalytic activity">
    <reaction evidence="12">
        <text>O-phospho-L-serine + H2O = L-serine + phosphate</text>
        <dbReference type="Rhea" id="RHEA:21208"/>
        <dbReference type="ChEBI" id="CHEBI:15377"/>
        <dbReference type="ChEBI" id="CHEBI:33384"/>
        <dbReference type="ChEBI" id="CHEBI:43474"/>
        <dbReference type="ChEBI" id="CHEBI:57524"/>
        <dbReference type="EC" id="3.1.3.3"/>
    </reaction>
</comment>
<dbReference type="Proteomes" id="UP000194798">
    <property type="component" value="Unassembled WGS sequence"/>
</dbReference>
<comment type="similarity">
    <text evidence="3">Belongs to the HAD-like hydrolase superfamily. SerB family.</text>
</comment>
<dbReference type="UniPathway" id="UPA00135">
    <property type="reaction ID" value="UER00198"/>
</dbReference>
<dbReference type="InterPro" id="IPR004469">
    <property type="entry name" value="PSP"/>
</dbReference>
<dbReference type="InterPro" id="IPR023214">
    <property type="entry name" value="HAD_sf"/>
</dbReference>
<dbReference type="OrthoDB" id="9792539at2"/>
<comment type="catalytic activity">
    <reaction evidence="13">
        <text>O-phospho-D-serine + H2O = D-serine + phosphate</text>
        <dbReference type="Rhea" id="RHEA:24873"/>
        <dbReference type="ChEBI" id="CHEBI:15377"/>
        <dbReference type="ChEBI" id="CHEBI:35247"/>
        <dbReference type="ChEBI" id="CHEBI:43474"/>
        <dbReference type="ChEBI" id="CHEBI:58680"/>
        <dbReference type="EC" id="3.1.3.3"/>
    </reaction>
</comment>
<dbReference type="NCBIfam" id="TIGR00338">
    <property type="entry name" value="serB"/>
    <property type="match status" value="1"/>
</dbReference>
<evidence type="ECO:0000313" key="15">
    <source>
        <dbReference type="EMBL" id="OUD13248.1"/>
    </source>
</evidence>
<dbReference type="SFLD" id="SFLDS00003">
    <property type="entry name" value="Haloacid_Dehalogenase"/>
    <property type="match status" value="1"/>
</dbReference>
<name>A0A251X6I6_9GAMM</name>